<feature type="domain" description="C2H2-type" evidence="12">
    <location>
        <begin position="499"/>
        <end position="529"/>
    </location>
</feature>
<dbReference type="PROSITE" id="PS50199">
    <property type="entry name" value="ZF_RANBP2_2"/>
    <property type="match status" value="1"/>
</dbReference>
<evidence type="ECO:0000313" key="16">
    <source>
        <dbReference type="Proteomes" id="UP000799302"/>
    </source>
</evidence>
<evidence type="ECO:0000256" key="1">
    <source>
        <dbReference type="ARBA" id="ARBA00004123"/>
    </source>
</evidence>
<keyword evidence="2" id="KW-0479">Metal-binding</keyword>
<evidence type="ECO:0000256" key="10">
    <source>
        <dbReference type="SAM" id="MobiDB-lite"/>
    </source>
</evidence>
<dbReference type="Gene3D" id="3.30.70.330">
    <property type="match status" value="2"/>
</dbReference>
<dbReference type="InterPro" id="IPR036443">
    <property type="entry name" value="Znf_RanBP2_sf"/>
</dbReference>
<dbReference type="Gene3D" id="4.10.1060.10">
    <property type="entry name" value="Zinc finger, RanBP2-type"/>
    <property type="match status" value="1"/>
</dbReference>
<feature type="compositionally biased region" description="Basic and acidic residues" evidence="10">
    <location>
        <begin position="29"/>
        <end position="69"/>
    </location>
</feature>
<evidence type="ECO:0000256" key="2">
    <source>
        <dbReference type="ARBA" id="ARBA00022723"/>
    </source>
</evidence>
<accession>A0A6A6UV92</accession>
<sequence length="686" mass="76411">MDSRYGQSDRLDYNDSSDSIPNAQYRKSPPRDYSRRNREYRDRDREDYRSPRHDSRSRSRSPSRRERARSPWYGGPPNREVIMEGLPMDITENDIRSELEQYYQVEGLADIRVIRDRKTGTSRQFGFLQFHDSQASTAFLDKNHPEIKLHGNAESTTKVTIAFSRQRDDRDRERRAPEPDWLCSNCDTTNYARRQECFKCSASRAYYSAGPPPVLPQLNTGDSDVSLDGTPSQFLLLRGLETSVTEELLSKGVAKLYKVSEADANKKAGAKVSSTTATSNFGAQEGSLKRVFVVRDRLSDDSWRYGFAEFHSVEDAQAALTKFDAIDKFTIASKPVLATYIHAGVFVPYIPVSPEDIKFSFAATTNPLLRLAYWEPKAYVREFVVSDTPPNFKTNTTTSSTTNNLDPAGMEGIIKNSKDADGKSKKRKADIATTGANKKVVAPHLEFWKNRHAELHGEGGKKFDDNASTTTDMSDKPAKEAEEDSLAPPSQSYANPKKMCCYLCSRQFKTEAEVNKHERLSQLHRDNMNNAELVAKATAKMKKAGITSVASEPAATDTLEYRDRAKERRAVHGQPKKARPNPAKTSKSSPEPEEAKQKAPSKGASLLGKMGWTSGQGLGAQGTGMTAPIATDIYAQGVGLGASGSKLGDAVEEADRRTKGGYESFMEKTKETARDRWEQMSKDKDA</sequence>
<organism evidence="15 16">
    <name type="scientific">Microthyrium microscopicum</name>
    <dbReference type="NCBI Taxonomy" id="703497"/>
    <lineage>
        <taxon>Eukaryota</taxon>
        <taxon>Fungi</taxon>
        <taxon>Dikarya</taxon>
        <taxon>Ascomycota</taxon>
        <taxon>Pezizomycotina</taxon>
        <taxon>Dothideomycetes</taxon>
        <taxon>Dothideomycetes incertae sedis</taxon>
        <taxon>Microthyriales</taxon>
        <taxon>Microthyriaceae</taxon>
        <taxon>Microthyrium</taxon>
    </lineage>
</organism>
<dbReference type="InterPro" id="IPR000504">
    <property type="entry name" value="RRM_dom"/>
</dbReference>
<evidence type="ECO:0008006" key="17">
    <source>
        <dbReference type="Google" id="ProtNLM"/>
    </source>
</evidence>
<dbReference type="InterPro" id="IPR001876">
    <property type="entry name" value="Znf_RanBP2"/>
</dbReference>
<feature type="compositionally biased region" description="Basic and acidic residues" evidence="10">
    <location>
        <begin position="1"/>
        <end position="13"/>
    </location>
</feature>
<feature type="domain" description="RRM" evidence="11">
    <location>
        <begin position="79"/>
        <end position="166"/>
    </location>
</feature>
<dbReference type="PANTHER" id="PTHR13948">
    <property type="entry name" value="RNA-BINDING PROTEIN"/>
    <property type="match status" value="1"/>
</dbReference>
<feature type="region of interest" description="Disordered" evidence="10">
    <location>
        <begin position="565"/>
        <end position="624"/>
    </location>
</feature>
<feature type="domain" description="RanBP2-type" evidence="14">
    <location>
        <begin position="177"/>
        <end position="206"/>
    </location>
</feature>
<dbReference type="SMART" id="SM00547">
    <property type="entry name" value="ZnF_RBZ"/>
    <property type="match status" value="1"/>
</dbReference>
<comment type="subcellular location">
    <subcellularLocation>
        <location evidence="1">Nucleus</location>
    </subcellularLocation>
</comment>
<dbReference type="InterPro" id="IPR012677">
    <property type="entry name" value="Nucleotide-bd_a/b_plait_sf"/>
</dbReference>
<evidence type="ECO:0000259" key="13">
    <source>
        <dbReference type="PROSITE" id="PS50174"/>
    </source>
</evidence>
<dbReference type="PROSITE" id="PS01358">
    <property type="entry name" value="ZF_RANBP2_1"/>
    <property type="match status" value="1"/>
</dbReference>
<evidence type="ECO:0000256" key="3">
    <source>
        <dbReference type="ARBA" id="ARBA00022737"/>
    </source>
</evidence>
<feature type="region of interest" description="Disordered" evidence="10">
    <location>
        <begin position="394"/>
        <end position="434"/>
    </location>
</feature>
<dbReference type="SUPFAM" id="SSF90209">
    <property type="entry name" value="Ran binding protein zinc finger-like"/>
    <property type="match status" value="1"/>
</dbReference>
<dbReference type="AlphaFoldDB" id="A0A6A6UV92"/>
<keyword evidence="6 8" id="KW-0694">RNA-binding</keyword>
<dbReference type="SMART" id="SM00443">
    <property type="entry name" value="G_patch"/>
    <property type="match status" value="1"/>
</dbReference>
<dbReference type="SMART" id="SM00360">
    <property type="entry name" value="RRM"/>
    <property type="match status" value="2"/>
</dbReference>
<evidence type="ECO:0000256" key="5">
    <source>
        <dbReference type="ARBA" id="ARBA00022833"/>
    </source>
</evidence>
<dbReference type="InterPro" id="IPR035979">
    <property type="entry name" value="RBD_domain_sf"/>
</dbReference>
<feature type="region of interest" description="Disordered" evidence="10">
    <location>
        <begin position="1"/>
        <end position="80"/>
    </location>
</feature>
<keyword evidence="4 9" id="KW-0863">Zinc-finger</keyword>
<evidence type="ECO:0000259" key="11">
    <source>
        <dbReference type="PROSITE" id="PS50102"/>
    </source>
</evidence>
<dbReference type="Pfam" id="PF01585">
    <property type="entry name" value="G-patch"/>
    <property type="match status" value="1"/>
</dbReference>
<dbReference type="PROSITE" id="PS50102">
    <property type="entry name" value="RRM"/>
    <property type="match status" value="2"/>
</dbReference>
<dbReference type="EMBL" id="MU004230">
    <property type="protein sequence ID" value="KAF2674884.1"/>
    <property type="molecule type" value="Genomic_DNA"/>
</dbReference>
<dbReference type="PANTHER" id="PTHR13948:SF3">
    <property type="entry name" value="FI21118P1"/>
    <property type="match status" value="1"/>
</dbReference>
<evidence type="ECO:0000313" key="15">
    <source>
        <dbReference type="EMBL" id="KAF2674884.1"/>
    </source>
</evidence>
<feature type="compositionally biased region" description="Low complexity" evidence="10">
    <location>
        <begin position="394"/>
        <end position="404"/>
    </location>
</feature>
<dbReference type="InterPro" id="IPR055494">
    <property type="entry name" value="DUF7066"/>
</dbReference>
<dbReference type="PROSITE" id="PS50157">
    <property type="entry name" value="ZINC_FINGER_C2H2_2"/>
    <property type="match status" value="1"/>
</dbReference>
<reference evidence="15" key="1">
    <citation type="journal article" date="2020" name="Stud. Mycol.">
        <title>101 Dothideomycetes genomes: a test case for predicting lifestyles and emergence of pathogens.</title>
        <authorList>
            <person name="Haridas S."/>
            <person name="Albert R."/>
            <person name="Binder M."/>
            <person name="Bloem J."/>
            <person name="Labutti K."/>
            <person name="Salamov A."/>
            <person name="Andreopoulos B."/>
            <person name="Baker S."/>
            <person name="Barry K."/>
            <person name="Bills G."/>
            <person name="Bluhm B."/>
            <person name="Cannon C."/>
            <person name="Castanera R."/>
            <person name="Culley D."/>
            <person name="Daum C."/>
            <person name="Ezra D."/>
            <person name="Gonzalez J."/>
            <person name="Henrissat B."/>
            <person name="Kuo A."/>
            <person name="Liang C."/>
            <person name="Lipzen A."/>
            <person name="Lutzoni F."/>
            <person name="Magnuson J."/>
            <person name="Mondo S."/>
            <person name="Nolan M."/>
            <person name="Ohm R."/>
            <person name="Pangilinan J."/>
            <person name="Park H.-J."/>
            <person name="Ramirez L."/>
            <person name="Alfaro M."/>
            <person name="Sun H."/>
            <person name="Tritt A."/>
            <person name="Yoshinaga Y."/>
            <person name="Zwiers L.-H."/>
            <person name="Turgeon B."/>
            <person name="Goodwin S."/>
            <person name="Spatafora J."/>
            <person name="Crous P."/>
            <person name="Grigoriev I."/>
        </authorList>
    </citation>
    <scope>NUCLEOTIDE SEQUENCE</scope>
    <source>
        <strain evidence="15">CBS 115976</strain>
    </source>
</reference>
<protein>
    <recommendedName>
        <fullName evidence="17">RNA-binding domain-containing protein</fullName>
    </recommendedName>
</protein>
<evidence type="ECO:0000256" key="9">
    <source>
        <dbReference type="PROSITE-ProRule" id="PRU00322"/>
    </source>
</evidence>
<evidence type="ECO:0000259" key="14">
    <source>
        <dbReference type="PROSITE" id="PS50199"/>
    </source>
</evidence>
<proteinExistence type="predicted"/>
<feature type="domain" description="G-patch" evidence="13">
    <location>
        <begin position="599"/>
        <end position="645"/>
    </location>
</feature>
<dbReference type="Proteomes" id="UP000799302">
    <property type="component" value="Unassembled WGS sequence"/>
</dbReference>
<feature type="compositionally biased region" description="Basic and acidic residues" evidence="10">
    <location>
        <begin position="653"/>
        <end position="686"/>
    </location>
</feature>
<dbReference type="GO" id="GO:0000398">
    <property type="term" value="P:mRNA splicing, via spliceosome"/>
    <property type="evidence" value="ECO:0007669"/>
    <property type="project" value="TreeGrafter"/>
</dbReference>
<feature type="region of interest" description="Disordered" evidence="10">
    <location>
        <begin position="640"/>
        <end position="686"/>
    </location>
</feature>
<dbReference type="GO" id="GO:0008270">
    <property type="term" value="F:zinc ion binding"/>
    <property type="evidence" value="ECO:0007669"/>
    <property type="project" value="UniProtKB-KW"/>
</dbReference>
<evidence type="ECO:0000256" key="8">
    <source>
        <dbReference type="PROSITE-ProRule" id="PRU00176"/>
    </source>
</evidence>
<evidence type="ECO:0000256" key="6">
    <source>
        <dbReference type="ARBA" id="ARBA00022884"/>
    </source>
</evidence>
<dbReference type="PROSITE" id="PS50174">
    <property type="entry name" value="G_PATCH"/>
    <property type="match status" value="1"/>
</dbReference>
<dbReference type="Pfam" id="PF00076">
    <property type="entry name" value="RRM_1"/>
    <property type="match status" value="1"/>
</dbReference>
<gene>
    <name evidence="15" type="ORF">BT63DRAFT_381570</name>
</gene>
<evidence type="ECO:0000256" key="7">
    <source>
        <dbReference type="ARBA" id="ARBA00023242"/>
    </source>
</evidence>
<dbReference type="GO" id="GO:0003723">
    <property type="term" value="F:RNA binding"/>
    <property type="evidence" value="ECO:0007669"/>
    <property type="project" value="UniProtKB-UniRule"/>
</dbReference>
<dbReference type="SUPFAM" id="SSF54928">
    <property type="entry name" value="RNA-binding domain, RBD"/>
    <property type="match status" value="2"/>
</dbReference>
<evidence type="ECO:0000256" key="4">
    <source>
        <dbReference type="ARBA" id="ARBA00022771"/>
    </source>
</evidence>
<dbReference type="GO" id="GO:0005634">
    <property type="term" value="C:nucleus"/>
    <property type="evidence" value="ECO:0007669"/>
    <property type="project" value="UniProtKB-SubCell"/>
</dbReference>
<dbReference type="OrthoDB" id="29221at2759"/>
<dbReference type="Pfam" id="PF23217">
    <property type="entry name" value="DUF7066"/>
    <property type="match status" value="1"/>
</dbReference>
<feature type="domain" description="RRM" evidence="11">
    <location>
        <begin position="233"/>
        <end position="343"/>
    </location>
</feature>
<name>A0A6A6UV92_9PEZI</name>
<dbReference type="InterPro" id="IPR013087">
    <property type="entry name" value="Znf_C2H2_type"/>
</dbReference>
<keyword evidence="5" id="KW-0862">Zinc</keyword>
<evidence type="ECO:0000259" key="12">
    <source>
        <dbReference type="PROSITE" id="PS50157"/>
    </source>
</evidence>
<dbReference type="InterPro" id="IPR000467">
    <property type="entry name" value="G_patch_dom"/>
</dbReference>
<feature type="region of interest" description="Disordered" evidence="10">
    <location>
        <begin position="456"/>
        <end position="492"/>
    </location>
</feature>
<feature type="compositionally biased region" description="Basic and acidic residues" evidence="10">
    <location>
        <begin position="456"/>
        <end position="465"/>
    </location>
</feature>
<keyword evidence="3" id="KW-0677">Repeat</keyword>
<keyword evidence="7" id="KW-0539">Nucleus</keyword>
<keyword evidence="16" id="KW-1185">Reference proteome</keyword>